<dbReference type="InterPro" id="IPR025502">
    <property type="entry name" value="TldD"/>
</dbReference>
<dbReference type="InterPro" id="IPR051463">
    <property type="entry name" value="Peptidase_U62_metallo"/>
</dbReference>
<evidence type="ECO:0000259" key="6">
    <source>
        <dbReference type="Pfam" id="PF19289"/>
    </source>
</evidence>
<keyword evidence="2" id="KW-0645">Protease</keyword>
<comment type="similarity">
    <text evidence="1">Belongs to the peptidase U62 family.</text>
</comment>
<gene>
    <name evidence="8" type="ORF">IAC43_02230</name>
</gene>
<dbReference type="Pfam" id="PF01523">
    <property type="entry name" value="PmbA_TldD_1st"/>
    <property type="match status" value="1"/>
</dbReference>
<evidence type="ECO:0000259" key="7">
    <source>
        <dbReference type="Pfam" id="PF19290"/>
    </source>
</evidence>
<feature type="domain" description="Metalloprotease TldD/E central" evidence="7">
    <location>
        <begin position="112"/>
        <end position="220"/>
    </location>
</feature>
<dbReference type="InterPro" id="IPR045570">
    <property type="entry name" value="Metalloprtase-TldD/E_cen_dom"/>
</dbReference>
<dbReference type="Pfam" id="PF19289">
    <property type="entry name" value="PmbA_TldD_3rd"/>
    <property type="match status" value="1"/>
</dbReference>
<reference evidence="8" key="2">
    <citation type="journal article" date="2021" name="PeerJ">
        <title>Extensive microbial diversity within the chicken gut microbiome revealed by metagenomics and culture.</title>
        <authorList>
            <person name="Gilroy R."/>
            <person name="Ravi A."/>
            <person name="Getino M."/>
            <person name="Pursley I."/>
            <person name="Horton D.L."/>
            <person name="Alikhan N.F."/>
            <person name="Baker D."/>
            <person name="Gharbi K."/>
            <person name="Hall N."/>
            <person name="Watson M."/>
            <person name="Adriaenssens E.M."/>
            <person name="Foster-Nyarko E."/>
            <person name="Jarju S."/>
            <person name="Secka A."/>
            <person name="Antonio M."/>
            <person name="Oren A."/>
            <person name="Chaudhuri R.R."/>
            <person name="La Ragione R."/>
            <person name="Hildebrand F."/>
            <person name="Pallen M.J."/>
        </authorList>
    </citation>
    <scope>NUCLEOTIDE SEQUENCE</scope>
    <source>
        <strain evidence="8">ChiBcec7-5410</strain>
    </source>
</reference>
<feature type="domain" description="Metalloprotease TldD/E C-terminal" evidence="6">
    <location>
        <begin position="228"/>
        <end position="459"/>
    </location>
</feature>
<protein>
    <submittedName>
        <fullName evidence="8">TldD/PmbA family protein</fullName>
    </submittedName>
</protein>
<dbReference type="Proteomes" id="UP000824160">
    <property type="component" value="Unassembled WGS sequence"/>
</dbReference>
<feature type="domain" description="Metalloprotease TldD/E N-terminal" evidence="5">
    <location>
        <begin position="22"/>
        <end position="85"/>
    </location>
</feature>
<evidence type="ECO:0000313" key="9">
    <source>
        <dbReference type="Proteomes" id="UP000824160"/>
    </source>
</evidence>
<dbReference type="InterPro" id="IPR036059">
    <property type="entry name" value="TldD/PmbA_sf"/>
</dbReference>
<name>A0A9D1H6H4_9FIRM</name>
<dbReference type="Gene3D" id="3.30.2290.10">
    <property type="entry name" value="PmbA/TldD superfamily"/>
    <property type="match status" value="1"/>
</dbReference>
<dbReference type="InterPro" id="IPR002510">
    <property type="entry name" value="Metalloprtase-TldD/E_N"/>
</dbReference>
<dbReference type="InterPro" id="IPR035068">
    <property type="entry name" value="TldD/PmbA_N"/>
</dbReference>
<organism evidence="8 9">
    <name type="scientific">Candidatus Faecivivens stercoripullorum</name>
    <dbReference type="NCBI Taxonomy" id="2840805"/>
    <lineage>
        <taxon>Bacteria</taxon>
        <taxon>Bacillati</taxon>
        <taxon>Bacillota</taxon>
        <taxon>Clostridia</taxon>
        <taxon>Eubacteriales</taxon>
        <taxon>Oscillospiraceae</taxon>
        <taxon>Oscillospiraceae incertae sedis</taxon>
        <taxon>Candidatus Faecivivens</taxon>
    </lineage>
</organism>
<dbReference type="PANTHER" id="PTHR30624">
    <property type="entry name" value="UNCHARACTERIZED PROTEIN TLDD AND PMBA"/>
    <property type="match status" value="1"/>
</dbReference>
<sequence length="461" mass="48616">MILTSVLEAALEIAVSTGADYAEIFAENTTSGLTDLVDDRIRNALNRHSVGVGVRVFSGLRYAYACSSGLEPEAVLSAAKKAAAALADGTAQMQLPHLSGGSCENHHPVSRPGSEVQLADKVALAKRAYRAARAYSSEISQSTVSLLDVDRNILIATSDGLLVTDRQVRSRIKINAVASKGSENQIGYCGPGALKGYEFFDEIDIEGVAAEAARQAVTMLHAGYCPAGRMPVAIDNGFGGVIFHEACGHSLEAAAVAKGMSEFAGKLGEKVASDKVTAIDDGTIPGAWGSVNVDDEGTPNRRRVLIENGILKSYLVDKLNGRRMGMETTASSRRQDYTFPPVSRMSNTFIAPGTDTDEAIIGSIEYGLYAKKLGGGSVNPVTGEFNFAVNEGYIVRNGQICEPVRGASLIGRGSEVIRNIDMVGMNLCREQGMCGASSGSIPTDVGQPMIRVSEITVGGRE</sequence>
<dbReference type="GO" id="GO:0005829">
    <property type="term" value="C:cytosol"/>
    <property type="evidence" value="ECO:0007669"/>
    <property type="project" value="TreeGrafter"/>
</dbReference>
<evidence type="ECO:0000256" key="3">
    <source>
        <dbReference type="ARBA" id="ARBA00022801"/>
    </source>
</evidence>
<dbReference type="InterPro" id="IPR045569">
    <property type="entry name" value="Metalloprtase-TldD/E_C"/>
</dbReference>
<accession>A0A9D1H6H4</accession>
<keyword evidence="3" id="KW-0378">Hydrolase</keyword>
<dbReference type="SUPFAM" id="SSF111283">
    <property type="entry name" value="Putative modulator of DNA gyrase, PmbA/TldD"/>
    <property type="match status" value="1"/>
</dbReference>
<evidence type="ECO:0000259" key="5">
    <source>
        <dbReference type="Pfam" id="PF01523"/>
    </source>
</evidence>
<dbReference type="AlphaFoldDB" id="A0A9D1H6H4"/>
<dbReference type="EMBL" id="DVLW01000059">
    <property type="protein sequence ID" value="HIT93982.1"/>
    <property type="molecule type" value="Genomic_DNA"/>
</dbReference>
<evidence type="ECO:0000256" key="2">
    <source>
        <dbReference type="ARBA" id="ARBA00022670"/>
    </source>
</evidence>
<evidence type="ECO:0000313" key="8">
    <source>
        <dbReference type="EMBL" id="HIT93982.1"/>
    </source>
</evidence>
<dbReference type="PIRSF" id="PIRSF004919">
    <property type="entry name" value="TldD"/>
    <property type="match status" value="1"/>
</dbReference>
<evidence type="ECO:0000256" key="4">
    <source>
        <dbReference type="ARBA" id="ARBA00023049"/>
    </source>
</evidence>
<evidence type="ECO:0000256" key="1">
    <source>
        <dbReference type="ARBA" id="ARBA00005836"/>
    </source>
</evidence>
<reference evidence="8" key="1">
    <citation type="submission" date="2020-10" db="EMBL/GenBank/DDBJ databases">
        <authorList>
            <person name="Gilroy R."/>
        </authorList>
    </citation>
    <scope>NUCLEOTIDE SEQUENCE</scope>
    <source>
        <strain evidence="8">ChiBcec7-5410</strain>
    </source>
</reference>
<dbReference type="GO" id="GO:0006508">
    <property type="term" value="P:proteolysis"/>
    <property type="evidence" value="ECO:0007669"/>
    <property type="project" value="UniProtKB-KW"/>
</dbReference>
<dbReference type="PANTHER" id="PTHR30624:SF4">
    <property type="entry name" value="METALLOPROTEASE TLDD"/>
    <property type="match status" value="1"/>
</dbReference>
<dbReference type="Pfam" id="PF19290">
    <property type="entry name" value="PmbA_TldD_2nd"/>
    <property type="match status" value="1"/>
</dbReference>
<keyword evidence="4" id="KW-0482">Metalloprotease</keyword>
<proteinExistence type="inferred from homology"/>
<dbReference type="GO" id="GO:0008237">
    <property type="term" value="F:metallopeptidase activity"/>
    <property type="evidence" value="ECO:0007669"/>
    <property type="project" value="UniProtKB-KW"/>
</dbReference>
<comment type="caution">
    <text evidence="8">The sequence shown here is derived from an EMBL/GenBank/DDBJ whole genome shotgun (WGS) entry which is preliminary data.</text>
</comment>